<evidence type="ECO:0000259" key="7">
    <source>
        <dbReference type="Pfam" id="PF18962"/>
    </source>
</evidence>
<evidence type="ECO:0000313" key="8">
    <source>
        <dbReference type="EMBL" id="MDR6808944.1"/>
    </source>
</evidence>
<keyword evidence="9" id="KW-1185">Reference proteome</keyword>
<evidence type="ECO:0000313" key="9">
    <source>
        <dbReference type="Proteomes" id="UP001264980"/>
    </source>
</evidence>
<sequence length="664" mass="69487">MNQKTFTFLLLTGLLVAAFVPSKSAAQTCTINVTSDNFTVNGTGDPDVICIAASVVNTQFNNLGTGDIIKVASGVTWTMPSDLNYNGLVTYIIEAGAIVNTNAGGSNGNLIINNSGTLTFANAFISFAANGGSTLQINNKAGGIINHLAGIAFNFGNGSDFTNDGTMNFNNLELAESSNPTNSETGVINVKRNFNLHSHGFLNTGKISTTCETTGIPGADSQACSFMIGDKGAFSAVFAEGSCTRINGFVNISGPTNISGYFENDNGDFMINKLVSGLGGTIVVKNGVSSTNGDGGINNATLQFYDVNTAMGAGPNGAPAAHGLDQNAGNTVDAFTVPGIQPVNPCELASIGDKVWEDNGPGTNLNNGIQDGGEAGVANVTVELLDGNGNSIDSDPTAPGVQPTVTVTDATGNYLFSNLTPGPYKIKFSKLPAGYVLSPSKSGSDDAKDSDGGPLANGASTTQVYTLAAGQANLTVDLGIVSEVALPVTLTHFDAYPENNSVQLTWSTSQESNSKHFEVERSADTRSWNQIGVVSASGNRNGLTNYHMTDLSPLEDINYYRLKMVDLDGTFAYSRIKSVRVNEGKKVVSYVFPNPASDKLVIADNNASGIKSVLIYYSDGKLALSTDKVTDNEINIKSLPAGKYLIRLIYNDHTMKASQVLVTR</sequence>
<evidence type="ECO:0000256" key="5">
    <source>
        <dbReference type="SAM" id="SignalP"/>
    </source>
</evidence>
<comment type="caution">
    <text evidence="8">The sequence shown here is derived from an EMBL/GenBank/DDBJ whole genome shotgun (WGS) entry which is preliminary data.</text>
</comment>
<feature type="domain" description="Secretion system C-terminal sorting" evidence="7">
    <location>
        <begin position="591"/>
        <end position="655"/>
    </location>
</feature>
<dbReference type="NCBIfam" id="TIGR04183">
    <property type="entry name" value="Por_Secre_tail"/>
    <property type="match status" value="1"/>
</dbReference>
<comment type="subcellular location">
    <subcellularLocation>
        <location evidence="1">Secreted</location>
    </subcellularLocation>
</comment>
<dbReference type="Proteomes" id="UP001264980">
    <property type="component" value="Unassembled WGS sequence"/>
</dbReference>
<dbReference type="InterPro" id="IPR033764">
    <property type="entry name" value="Sdr_B"/>
</dbReference>
<dbReference type="SUPFAM" id="SSF117074">
    <property type="entry name" value="Hypothetical protein PA1324"/>
    <property type="match status" value="1"/>
</dbReference>
<evidence type="ECO:0000256" key="2">
    <source>
        <dbReference type="ARBA" id="ARBA00007257"/>
    </source>
</evidence>
<feature type="signal peptide" evidence="5">
    <location>
        <begin position="1"/>
        <end position="25"/>
    </location>
</feature>
<comment type="similarity">
    <text evidence="2">Belongs to the serine-aspartate repeat-containing protein (SDr) family.</text>
</comment>
<evidence type="ECO:0000256" key="3">
    <source>
        <dbReference type="ARBA" id="ARBA00022525"/>
    </source>
</evidence>
<feature type="chain" id="PRO_5045962823" description="Cna B domain protein" evidence="5">
    <location>
        <begin position="26"/>
        <end position="664"/>
    </location>
</feature>
<reference evidence="8 9" key="1">
    <citation type="submission" date="2023-07" db="EMBL/GenBank/DDBJ databases">
        <title>Sorghum-associated microbial communities from plants grown in Nebraska, USA.</title>
        <authorList>
            <person name="Schachtman D."/>
        </authorList>
    </citation>
    <scope>NUCLEOTIDE SEQUENCE [LARGE SCALE GENOMIC DNA]</scope>
    <source>
        <strain evidence="8 9">BE57</strain>
    </source>
</reference>
<protein>
    <recommendedName>
        <fullName evidence="10">Cna B domain protein</fullName>
    </recommendedName>
</protein>
<organism evidence="8 9">
    <name type="scientific">Dyadobacter fermentans</name>
    <dbReference type="NCBI Taxonomy" id="94254"/>
    <lineage>
        <taxon>Bacteria</taxon>
        <taxon>Pseudomonadati</taxon>
        <taxon>Bacteroidota</taxon>
        <taxon>Cytophagia</taxon>
        <taxon>Cytophagales</taxon>
        <taxon>Spirosomataceae</taxon>
        <taxon>Dyadobacter</taxon>
    </lineage>
</organism>
<dbReference type="RefSeq" id="WP_309991627.1">
    <property type="nucleotide sequence ID" value="NZ_JAVDTI010000008.1"/>
</dbReference>
<accession>A0ABU1R7P7</accession>
<evidence type="ECO:0008006" key="10">
    <source>
        <dbReference type="Google" id="ProtNLM"/>
    </source>
</evidence>
<dbReference type="EMBL" id="JAVDTI010000008">
    <property type="protein sequence ID" value="MDR6808944.1"/>
    <property type="molecule type" value="Genomic_DNA"/>
</dbReference>
<evidence type="ECO:0000256" key="1">
    <source>
        <dbReference type="ARBA" id="ARBA00004613"/>
    </source>
</evidence>
<gene>
    <name evidence="8" type="ORF">J2W84_006009</name>
</gene>
<keyword evidence="4 5" id="KW-0732">Signal</keyword>
<dbReference type="PANTHER" id="PTHR36108">
    <property type="entry name" value="COLOSSIN-B-RELATED"/>
    <property type="match status" value="1"/>
</dbReference>
<name>A0ABU1R7P7_9BACT</name>
<dbReference type="InterPro" id="IPR026444">
    <property type="entry name" value="Secre_tail"/>
</dbReference>
<evidence type="ECO:0000256" key="4">
    <source>
        <dbReference type="ARBA" id="ARBA00022729"/>
    </source>
</evidence>
<dbReference type="Gene3D" id="2.60.40.10">
    <property type="entry name" value="Immunoglobulins"/>
    <property type="match status" value="2"/>
</dbReference>
<evidence type="ECO:0000259" key="6">
    <source>
        <dbReference type="Pfam" id="PF17210"/>
    </source>
</evidence>
<dbReference type="InterPro" id="IPR013783">
    <property type="entry name" value="Ig-like_fold"/>
</dbReference>
<dbReference type="Pfam" id="PF18962">
    <property type="entry name" value="Por_Secre_tail"/>
    <property type="match status" value="1"/>
</dbReference>
<proteinExistence type="inferred from homology"/>
<dbReference type="PANTHER" id="PTHR36108:SF13">
    <property type="entry name" value="COLOSSIN-B-RELATED"/>
    <property type="match status" value="1"/>
</dbReference>
<dbReference type="Pfam" id="PF17210">
    <property type="entry name" value="SdrD_B"/>
    <property type="match status" value="1"/>
</dbReference>
<keyword evidence="3" id="KW-0964">Secreted</keyword>
<feature type="domain" description="SD-repeat containing protein B" evidence="6">
    <location>
        <begin position="349"/>
        <end position="480"/>
    </location>
</feature>